<sequence>MAANSLTAIPNVTLNDGTSIPVVGYGTGTAWFKTGDTGINRELVETIKDAIKLGYLHLDGAEVYGTEPELGVAIKESGVARENLFVTTKVMTNIADIPRAIDESLKKLQLDYVDLYLIHSPFFAKSDRELQEAWEAMEKVKAAGKARSIGVSNFLQTHLNVLLKTAKVVPSVNQIEYHPYLQHDTLVPFHETKGIATASYGPLTPTTRARGGPLDGLLSDLAKKYAVGEGEILLRWSVDRGTITITTSGKKARLSSYLQILNFQLTPKEVEEISTLGGQKHFRTFWQDKFAPDDRS</sequence>
<dbReference type="Pfam" id="PF00248">
    <property type="entry name" value="Aldo_ket_red"/>
    <property type="match status" value="1"/>
</dbReference>
<keyword evidence="4" id="KW-0560">Oxidoreductase</keyword>
<comment type="similarity">
    <text evidence="1">Belongs to the aldo/keto reductase family.</text>
</comment>
<dbReference type="FunFam" id="3.20.20.100:FF:000002">
    <property type="entry name" value="2,5-diketo-D-gluconic acid reductase A"/>
    <property type="match status" value="1"/>
</dbReference>
<dbReference type="EMBL" id="MSFM01000009">
    <property type="protein sequence ID" value="PKY02403.1"/>
    <property type="molecule type" value="Genomic_DNA"/>
</dbReference>
<evidence type="ECO:0000256" key="7">
    <source>
        <dbReference type="ARBA" id="ARBA00049485"/>
    </source>
</evidence>
<evidence type="ECO:0000313" key="13">
    <source>
        <dbReference type="Proteomes" id="UP000234254"/>
    </source>
</evidence>
<organism evidence="12 13">
    <name type="scientific">Aspergillus campestris (strain IBT 28561)</name>
    <dbReference type="NCBI Taxonomy" id="1392248"/>
    <lineage>
        <taxon>Eukaryota</taxon>
        <taxon>Fungi</taxon>
        <taxon>Dikarya</taxon>
        <taxon>Ascomycota</taxon>
        <taxon>Pezizomycotina</taxon>
        <taxon>Eurotiomycetes</taxon>
        <taxon>Eurotiomycetidae</taxon>
        <taxon>Eurotiales</taxon>
        <taxon>Aspergillaceae</taxon>
        <taxon>Aspergillus</taxon>
        <taxon>Aspergillus subgen. Circumdati</taxon>
    </lineage>
</organism>
<dbReference type="Proteomes" id="UP000234254">
    <property type="component" value="Unassembled WGS sequence"/>
</dbReference>
<evidence type="ECO:0000256" key="10">
    <source>
        <dbReference type="PIRSR" id="PIRSR000097-3"/>
    </source>
</evidence>
<feature type="active site" description="Proton donor" evidence="8">
    <location>
        <position position="64"/>
    </location>
</feature>
<feature type="site" description="Lowers pKa of active site Tyr" evidence="10">
    <location>
        <position position="89"/>
    </location>
</feature>
<dbReference type="GeneID" id="36542008"/>
<dbReference type="AlphaFoldDB" id="A0A2I1CXQ6"/>
<gene>
    <name evidence="12" type="ORF">P168DRAFT_255788</name>
</gene>
<dbReference type="InterPro" id="IPR018170">
    <property type="entry name" value="Aldo/ket_reductase_CS"/>
</dbReference>
<evidence type="ECO:0000256" key="4">
    <source>
        <dbReference type="ARBA" id="ARBA00023002"/>
    </source>
</evidence>
<comment type="catalytic activity">
    <reaction evidence="6">
        <text>xylitol + NADP(+) = D-xylose + NADPH + H(+)</text>
        <dbReference type="Rhea" id="RHEA:27445"/>
        <dbReference type="ChEBI" id="CHEBI:15378"/>
        <dbReference type="ChEBI" id="CHEBI:17151"/>
        <dbReference type="ChEBI" id="CHEBI:53455"/>
        <dbReference type="ChEBI" id="CHEBI:57783"/>
        <dbReference type="ChEBI" id="CHEBI:58349"/>
        <dbReference type="EC" id="1.1.1.307"/>
    </reaction>
</comment>
<evidence type="ECO:0000256" key="3">
    <source>
        <dbReference type="ARBA" id="ARBA00022857"/>
    </source>
</evidence>
<dbReference type="PIRSF" id="PIRSF000097">
    <property type="entry name" value="AKR"/>
    <property type="match status" value="1"/>
</dbReference>
<proteinExistence type="inferred from homology"/>
<evidence type="ECO:0000256" key="5">
    <source>
        <dbReference type="ARBA" id="ARBA00025065"/>
    </source>
</evidence>
<dbReference type="CDD" id="cd19120">
    <property type="entry name" value="AKR_AKR3C2-3"/>
    <property type="match status" value="1"/>
</dbReference>
<comment type="catalytic activity">
    <reaction evidence="7">
        <text>xylitol + NAD(+) = D-xylose + NADH + H(+)</text>
        <dbReference type="Rhea" id="RHEA:27441"/>
        <dbReference type="ChEBI" id="CHEBI:15378"/>
        <dbReference type="ChEBI" id="CHEBI:17151"/>
        <dbReference type="ChEBI" id="CHEBI:53455"/>
        <dbReference type="ChEBI" id="CHEBI:57540"/>
        <dbReference type="ChEBI" id="CHEBI:57945"/>
        <dbReference type="EC" id="1.1.1.307"/>
    </reaction>
</comment>
<protein>
    <recommendedName>
        <fullName evidence="2">D-xylose reductase [NAD(P)H]</fullName>
        <ecNumber evidence="2">1.1.1.307</ecNumber>
    </recommendedName>
</protein>
<accession>A0A2I1CXQ6</accession>
<dbReference type="GO" id="GO:0016616">
    <property type="term" value="F:oxidoreductase activity, acting on the CH-OH group of donors, NAD or NADP as acceptor"/>
    <property type="evidence" value="ECO:0007669"/>
    <property type="project" value="UniProtKB-ARBA"/>
</dbReference>
<dbReference type="PROSITE" id="PS00062">
    <property type="entry name" value="ALDOKETO_REDUCTASE_2"/>
    <property type="match status" value="1"/>
</dbReference>
<dbReference type="PRINTS" id="PR00069">
    <property type="entry name" value="ALDKETRDTASE"/>
</dbReference>
<comment type="function">
    <text evidence="5">Catalyzes the initial reaction in the xylose utilization pathway by reducing D-xylose into xylitol. Xylose is a major component of hemicelluloses such as xylan. Most fungi utilize D-xylose via three enzymatic reactions, xylose reductase (XR), xylitol dehydrogenase (XDH), and xylulokinase, to form xylulose 5-phosphate, which enters pentose phosphate pathway.</text>
</comment>
<feature type="domain" description="NADP-dependent oxidoreductase" evidence="11">
    <location>
        <begin position="26"/>
        <end position="274"/>
    </location>
</feature>
<dbReference type="Gene3D" id="3.20.20.100">
    <property type="entry name" value="NADP-dependent oxidoreductase domain"/>
    <property type="match status" value="1"/>
</dbReference>
<keyword evidence="3" id="KW-0521">NADP</keyword>
<reference evidence="12" key="1">
    <citation type="submission" date="2016-12" db="EMBL/GenBank/DDBJ databases">
        <title>The genomes of Aspergillus section Nigri reveals drivers in fungal speciation.</title>
        <authorList>
            <consortium name="DOE Joint Genome Institute"/>
            <person name="Vesth T.C."/>
            <person name="Nybo J."/>
            <person name="Theobald S."/>
            <person name="Brandl J."/>
            <person name="Frisvad J.C."/>
            <person name="Nielsen K.F."/>
            <person name="Lyhne E.K."/>
            <person name="Kogle M.E."/>
            <person name="Kuo A."/>
            <person name="Riley R."/>
            <person name="Clum A."/>
            <person name="Nolan M."/>
            <person name="Lipzen A."/>
            <person name="Salamov A."/>
            <person name="Henrissat B."/>
            <person name="Wiebenga A."/>
            <person name="De vries R.P."/>
            <person name="Grigoriev I.V."/>
            <person name="Mortensen U.H."/>
            <person name="Andersen M.R."/>
            <person name="Baker S.E."/>
        </authorList>
    </citation>
    <scope>NUCLEOTIDE SEQUENCE</scope>
    <source>
        <strain evidence="12">IBT 28561</strain>
    </source>
</reference>
<dbReference type="InterPro" id="IPR023210">
    <property type="entry name" value="NADP_OxRdtase_dom"/>
</dbReference>
<name>A0A2I1CXQ6_ASPC2</name>
<evidence type="ECO:0000256" key="9">
    <source>
        <dbReference type="PIRSR" id="PIRSR000097-2"/>
    </source>
</evidence>
<dbReference type="GO" id="GO:0016652">
    <property type="term" value="F:oxidoreductase activity, acting on NAD(P)H as acceptor"/>
    <property type="evidence" value="ECO:0007669"/>
    <property type="project" value="InterPro"/>
</dbReference>
<feature type="binding site" evidence="9">
    <location>
        <position position="119"/>
    </location>
    <ligand>
        <name>substrate</name>
    </ligand>
</feature>
<dbReference type="InterPro" id="IPR044494">
    <property type="entry name" value="AKR3C2/3"/>
</dbReference>
<evidence type="ECO:0000259" key="11">
    <source>
        <dbReference type="Pfam" id="PF00248"/>
    </source>
</evidence>
<dbReference type="PANTHER" id="PTHR43827">
    <property type="entry name" value="2,5-DIKETO-D-GLUCONIC ACID REDUCTASE"/>
    <property type="match status" value="1"/>
</dbReference>
<dbReference type="PANTHER" id="PTHR43827:SF3">
    <property type="entry name" value="NADP-DEPENDENT OXIDOREDUCTASE DOMAIN-CONTAINING PROTEIN"/>
    <property type="match status" value="1"/>
</dbReference>
<comment type="caution">
    <text evidence="12">The sequence shown here is derived from an EMBL/GenBank/DDBJ whole genome shotgun (WGS) entry which is preliminary data.</text>
</comment>
<evidence type="ECO:0000256" key="6">
    <source>
        <dbReference type="ARBA" id="ARBA00047534"/>
    </source>
</evidence>
<evidence type="ECO:0000256" key="8">
    <source>
        <dbReference type="PIRSR" id="PIRSR000097-1"/>
    </source>
</evidence>
<dbReference type="OrthoDB" id="416253at2759"/>
<dbReference type="SUPFAM" id="SSF51430">
    <property type="entry name" value="NAD(P)-linked oxidoreductase"/>
    <property type="match status" value="1"/>
</dbReference>
<dbReference type="EC" id="1.1.1.307" evidence="2"/>
<dbReference type="RefSeq" id="XP_024690997.1">
    <property type="nucleotide sequence ID" value="XM_024834484.1"/>
</dbReference>
<dbReference type="VEuPathDB" id="FungiDB:P168DRAFT_255788"/>
<evidence type="ECO:0000313" key="12">
    <source>
        <dbReference type="EMBL" id="PKY02403.1"/>
    </source>
</evidence>
<evidence type="ECO:0000256" key="1">
    <source>
        <dbReference type="ARBA" id="ARBA00007905"/>
    </source>
</evidence>
<dbReference type="InterPro" id="IPR020471">
    <property type="entry name" value="AKR"/>
</dbReference>
<evidence type="ECO:0000256" key="2">
    <source>
        <dbReference type="ARBA" id="ARBA00012845"/>
    </source>
</evidence>
<dbReference type="InterPro" id="IPR036812">
    <property type="entry name" value="NAD(P)_OxRdtase_dom_sf"/>
</dbReference>
<keyword evidence="13" id="KW-1185">Reference proteome</keyword>